<accession>F2ECB1</accession>
<evidence type="ECO:0000256" key="4">
    <source>
        <dbReference type="ARBA" id="ARBA00022825"/>
    </source>
</evidence>
<dbReference type="FunFam" id="2.60.40.2310:FF:000001">
    <property type="entry name" value="Subtilisin-like protease SBT1.5"/>
    <property type="match status" value="1"/>
</dbReference>
<dbReference type="PANTHER" id="PTHR10795">
    <property type="entry name" value="PROPROTEIN CONVERTASE SUBTILISIN/KEXIN"/>
    <property type="match status" value="1"/>
</dbReference>
<dbReference type="ExpressionAtlas" id="F2ECB1">
    <property type="expression patterns" value="baseline and differential"/>
</dbReference>
<dbReference type="InterPro" id="IPR041469">
    <property type="entry name" value="Subtilisin-like_FN3"/>
</dbReference>
<dbReference type="GO" id="GO:0006508">
    <property type="term" value="P:proteolysis"/>
    <property type="evidence" value="ECO:0007669"/>
    <property type="project" value="UniProtKB-KW"/>
</dbReference>
<protein>
    <submittedName>
        <fullName evidence="6">Predicted protein</fullName>
    </submittedName>
</protein>
<evidence type="ECO:0000313" key="6">
    <source>
        <dbReference type="EMBL" id="BAK04983.1"/>
    </source>
</evidence>
<keyword evidence="4" id="KW-0378">Hydrolase</keyword>
<evidence type="ECO:0000256" key="2">
    <source>
        <dbReference type="ARBA" id="ARBA00022670"/>
    </source>
</evidence>
<keyword evidence="3" id="KW-0732">Signal</keyword>
<reference evidence="6" key="1">
    <citation type="journal article" date="2011" name="Plant Physiol.">
        <title>Comprehensive sequence analysis of 24,783 barley full-length cDNAs derived from 12 clone libraries.</title>
        <authorList>
            <person name="Matsumoto T."/>
            <person name="Tanaka T."/>
            <person name="Sakai H."/>
            <person name="Amano N."/>
            <person name="Kanamori H."/>
            <person name="Kurita K."/>
            <person name="Kikuta A."/>
            <person name="Kamiya K."/>
            <person name="Yamamoto M."/>
            <person name="Ikawa H."/>
            <person name="Fujii N."/>
            <person name="Hori K."/>
            <person name="Itoh T."/>
            <person name="Sato K."/>
        </authorList>
    </citation>
    <scope>NUCLEOTIDE SEQUENCE</scope>
    <source>
        <tissue evidence="6">Seed</tissue>
    </source>
</reference>
<evidence type="ECO:0000256" key="3">
    <source>
        <dbReference type="ARBA" id="ARBA00022729"/>
    </source>
</evidence>
<keyword evidence="4" id="KW-0720">Serine protease</keyword>
<organism evidence="6">
    <name type="scientific">Hordeum vulgare subsp. vulgare</name>
    <name type="common">Domesticated barley</name>
    <dbReference type="NCBI Taxonomy" id="112509"/>
    <lineage>
        <taxon>Eukaryota</taxon>
        <taxon>Viridiplantae</taxon>
        <taxon>Streptophyta</taxon>
        <taxon>Embryophyta</taxon>
        <taxon>Tracheophyta</taxon>
        <taxon>Spermatophyta</taxon>
        <taxon>Magnoliopsida</taxon>
        <taxon>Liliopsida</taxon>
        <taxon>Poales</taxon>
        <taxon>Poaceae</taxon>
        <taxon>BOP clade</taxon>
        <taxon>Pooideae</taxon>
        <taxon>Triticodae</taxon>
        <taxon>Triticeae</taxon>
        <taxon>Hordeinae</taxon>
        <taxon>Hordeum</taxon>
    </lineage>
</organism>
<name>F2ECB1_HORVV</name>
<sequence>MPILAQASSQKIADPFDYGGGNINPCGAAHPGLIYDIDPSDYNKFFKCPIGTKKEPGTCNTTTTLPAYYLNLPSISVPDLRQPITVYRTVTNVGEVNSVYHAAVQSPMGVKMEVFPPVLMFDAANKVQTYQVKLSPMWKLHGDYTFGSLTWHNDQKAVRIPVVARITTQEI</sequence>
<comment type="similarity">
    <text evidence="1">Belongs to the peptidase S8 family.</text>
</comment>
<proteinExistence type="evidence at transcript level"/>
<dbReference type="AlphaFoldDB" id="F2ECB1"/>
<evidence type="ECO:0000259" key="5">
    <source>
        <dbReference type="Pfam" id="PF17766"/>
    </source>
</evidence>
<dbReference type="GO" id="GO:0008236">
    <property type="term" value="F:serine-type peptidase activity"/>
    <property type="evidence" value="ECO:0007669"/>
    <property type="project" value="UniProtKB-KW"/>
</dbReference>
<dbReference type="InterPro" id="IPR045051">
    <property type="entry name" value="SBT"/>
</dbReference>
<dbReference type="Pfam" id="PF17766">
    <property type="entry name" value="fn3_6"/>
    <property type="match status" value="1"/>
</dbReference>
<dbReference type="EMBL" id="AK373786">
    <property type="protein sequence ID" value="BAK04983.1"/>
    <property type="molecule type" value="mRNA"/>
</dbReference>
<keyword evidence="2" id="KW-0645">Protease</keyword>
<feature type="domain" description="Subtilisin-like protease fibronectin type-III" evidence="5">
    <location>
        <begin position="70"/>
        <end position="163"/>
    </location>
</feature>
<dbReference type="Gene3D" id="2.60.40.2310">
    <property type="match status" value="1"/>
</dbReference>
<evidence type="ECO:0000256" key="1">
    <source>
        <dbReference type="ARBA" id="ARBA00011073"/>
    </source>
</evidence>